<dbReference type="Gene3D" id="3.40.430.10">
    <property type="entry name" value="Dihydrofolate Reductase, subunit A"/>
    <property type="match status" value="1"/>
</dbReference>
<name>A0A1I6GMK0_9MICO</name>
<proteinExistence type="predicted"/>
<reference evidence="3" key="1">
    <citation type="submission" date="2016-10" db="EMBL/GenBank/DDBJ databases">
        <authorList>
            <person name="Varghese N."/>
            <person name="Submissions S."/>
        </authorList>
    </citation>
    <scope>NUCLEOTIDE SEQUENCE [LARGE SCALE GENOMIC DNA]</scope>
    <source>
        <strain evidence="3">CL127</strain>
    </source>
</reference>
<dbReference type="AlphaFoldDB" id="A0A1I6GMK0"/>
<protein>
    <submittedName>
        <fullName evidence="2">Dihydrofolate reductase</fullName>
    </submittedName>
</protein>
<accession>A0A1I6GMK0</accession>
<dbReference type="Pfam" id="PF01872">
    <property type="entry name" value="RibD_C"/>
    <property type="match status" value="1"/>
</dbReference>
<dbReference type="EMBL" id="FOYR01000001">
    <property type="protein sequence ID" value="SFR43443.1"/>
    <property type="molecule type" value="Genomic_DNA"/>
</dbReference>
<organism evidence="2 3">
    <name type="scientific">Microbacterium azadirachtae</name>
    <dbReference type="NCBI Taxonomy" id="582680"/>
    <lineage>
        <taxon>Bacteria</taxon>
        <taxon>Bacillati</taxon>
        <taxon>Actinomycetota</taxon>
        <taxon>Actinomycetes</taxon>
        <taxon>Micrococcales</taxon>
        <taxon>Microbacteriaceae</taxon>
        <taxon>Microbacterium</taxon>
    </lineage>
</organism>
<dbReference type="Proteomes" id="UP000198877">
    <property type="component" value="Unassembled WGS sequence"/>
</dbReference>
<evidence type="ECO:0000313" key="2">
    <source>
        <dbReference type="EMBL" id="SFR43443.1"/>
    </source>
</evidence>
<evidence type="ECO:0000259" key="1">
    <source>
        <dbReference type="Pfam" id="PF01872"/>
    </source>
</evidence>
<dbReference type="InterPro" id="IPR024072">
    <property type="entry name" value="DHFR-like_dom_sf"/>
</dbReference>
<dbReference type="RefSeq" id="WP_091736405.1">
    <property type="nucleotide sequence ID" value="NZ_FOYR01000001.1"/>
</dbReference>
<sequence>MARIIVAQFITLDGVVEDPDGSGGTPFGGWCFRHGPDAIAGDKFHYGPILETGVFLFGRRTWDAFAAMWPARDETDPFAHALNRADKAVVTAGEVDLARWRNTRQVATDPIGWARDAAVERDVVVIGSGSLVDAFVRAGAVDEYRLRVFPTATGAGRRLFPDGADLDLVSVEQVGPTSLVIATPSVRGR</sequence>
<dbReference type="InterPro" id="IPR002734">
    <property type="entry name" value="RibDG_C"/>
</dbReference>
<feature type="domain" description="Bacterial bifunctional deaminase-reductase C-terminal" evidence="1">
    <location>
        <begin position="121"/>
        <end position="177"/>
    </location>
</feature>
<gene>
    <name evidence="2" type="ORF">SAMN04488591_1375</name>
</gene>
<dbReference type="GO" id="GO:0008703">
    <property type="term" value="F:5-amino-6-(5-phosphoribosylamino)uracil reductase activity"/>
    <property type="evidence" value="ECO:0007669"/>
    <property type="project" value="InterPro"/>
</dbReference>
<dbReference type="GO" id="GO:0009231">
    <property type="term" value="P:riboflavin biosynthetic process"/>
    <property type="evidence" value="ECO:0007669"/>
    <property type="project" value="InterPro"/>
</dbReference>
<dbReference type="SUPFAM" id="SSF53597">
    <property type="entry name" value="Dihydrofolate reductase-like"/>
    <property type="match status" value="1"/>
</dbReference>
<evidence type="ECO:0000313" key="3">
    <source>
        <dbReference type="Proteomes" id="UP000198877"/>
    </source>
</evidence>